<dbReference type="InterPro" id="IPR036388">
    <property type="entry name" value="WH-like_DNA-bd_sf"/>
</dbReference>
<dbReference type="InterPro" id="IPR013325">
    <property type="entry name" value="RNA_pol_sigma_r2"/>
</dbReference>
<evidence type="ECO:0000256" key="2">
    <source>
        <dbReference type="ARBA" id="ARBA00023015"/>
    </source>
</evidence>
<accession>A0ABP8N7D6</accession>
<name>A0ABP8N7D6_9BACT</name>
<evidence type="ECO:0000256" key="5">
    <source>
        <dbReference type="SAM" id="Coils"/>
    </source>
</evidence>
<evidence type="ECO:0000256" key="1">
    <source>
        <dbReference type="ARBA" id="ARBA00010641"/>
    </source>
</evidence>
<feature type="coiled-coil region" evidence="5">
    <location>
        <begin position="88"/>
        <end position="131"/>
    </location>
</feature>
<dbReference type="InterPro" id="IPR039425">
    <property type="entry name" value="RNA_pol_sigma-70-like"/>
</dbReference>
<dbReference type="PANTHER" id="PTHR43133">
    <property type="entry name" value="RNA POLYMERASE ECF-TYPE SIGMA FACTO"/>
    <property type="match status" value="1"/>
</dbReference>
<keyword evidence="3" id="KW-0731">Sigma factor</keyword>
<dbReference type="InterPro" id="IPR013324">
    <property type="entry name" value="RNA_pol_sigma_r3/r4-like"/>
</dbReference>
<dbReference type="Pfam" id="PF04542">
    <property type="entry name" value="Sigma70_r2"/>
    <property type="match status" value="1"/>
</dbReference>
<dbReference type="EMBL" id="BAABFA010000005">
    <property type="protein sequence ID" value="GAA4461166.1"/>
    <property type="molecule type" value="Genomic_DNA"/>
</dbReference>
<dbReference type="InterPro" id="IPR007627">
    <property type="entry name" value="RNA_pol_sigma70_r2"/>
</dbReference>
<dbReference type="NCBIfam" id="TIGR02985">
    <property type="entry name" value="Sig70_bacteroi1"/>
    <property type="match status" value="1"/>
</dbReference>
<evidence type="ECO:0000256" key="4">
    <source>
        <dbReference type="ARBA" id="ARBA00023163"/>
    </source>
</evidence>
<reference evidence="9" key="1">
    <citation type="journal article" date="2019" name="Int. J. Syst. Evol. Microbiol.">
        <title>The Global Catalogue of Microorganisms (GCM) 10K type strain sequencing project: providing services to taxonomists for standard genome sequencing and annotation.</title>
        <authorList>
            <consortium name="The Broad Institute Genomics Platform"/>
            <consortium name="The Broad Institute Genome Sequencing Center for Infectious Disease"/>
            <person name="Wu L."/>
            <person name="Ma J."/>
        </authorList>
    </citation>
    <scope>NUCLEOTIDE SEQUENCE [LARGE SCALE GENOMIC DNA]</scope>
    <source>
        <strain evidence="9">JCM 32105</strain>
    </source>
</reference>
<keyword evidence="5" id="KW-0175">Coiled coil</keyword>
<keyword evidence="4" id="KW-0804">Transcription</keyword>
<evidence type="ECO:0000259" key="7">
    <source>
        <dbReference type="Pfam" id="PF08281"/>
    </source>
</evidence>
<dbReference type="NCBIfam" id="TIGR02937">
    <property type="entry name" value="sigma70-ECF"/>
    <property type="match status" value="1"/>
</dbReference>
<proteinExistence type="inferred from homology"/>
<dbReference type="Gene3D" id="1.10.10.10">
    <property type="entry name" value="Winged helix-like DNA-binding domain superfamily/Winged helix DNA-binding domain"/>
    <property type="match status" value="1"/>
</dbReference>
<keyword evidence="9" id="KW-1185">Reference proteome</keyword>
<comment type="caution">
    <text evidence="8">The sequence shown here is derived from an EMBL/GenBank/DDBJ whole genome shotgun (WGS) entry which is preliminary data.</text>
</comment>
<dbReference type="InterPro" id="IPR013249">
    <property type="entry name" value="RNA_pol_sigma70_r4_t2"/>
</dbReference>
<comment type="similarity">
    <text evidence="1">Belongs to the sigma-70 factor family. ECF subfamily.</text>
</comment>
<feature type="domain" description="RNA polymerase sigma-70 region 2" evidence="6">
    <location>
        <begin position="21"/>
        <end position="84"/>
    </location>
</feature>
<dbReference type="SUPFAM" id="SSF88659">
    <property type="entry name" value="Sigma3 and sigma4 domains of RNA polymerase sigma factors"/>
    <property type="match status" value="1"/>
</dbReference>
<evidence type="ECO:0000259" key="6">
    <source>
        <dbReference type="Pfam" id="PF04542"/>
    </source>
</evidence>
<dbReference type="InterPro" id="IPR014284">
    <property type="entry name" value="RNA_pol_sigma-70_dom"/>
</dbReference>
<dbReference type="Proteomes" id="UP001500067">
    <property type="component" value="Unassembled WGS sequence"/>
</dbReference>
<sequence>MGSETTFITGALSTQAVEDAFKSHFQGLLRYAHTIIRDELMAEEMVQNVFYKLWKNREDVGIDRSISAYLYRSVYHECLNHLKHLKVKAAYQAHAARAMENLNNAADKLRLKELEEKLETALKELPEQCRTIFQMSRFEELKYMEIAGRLGISVKTVENQMGKALKLLRSKLADLLPIFFIFLFNL</sequence>
<evidence type="ECO:0000313" key="9">
    <source>
        <dbReference type="Proteomes" id="UP001500067"/>
    </source>
</evidence>
<feature type="domain" description="RNA polymerase sigma factor 70 region 4 type 2" evidence="7">
    <location>
        <begin position="116"/>
        <end position="168"/>
    </location>
</feature>
<dbReference type="Pfam" id="PF08281">
    <property type="entry name" value="Sigma70_r4_2"/>
    <property type="match status" value="1"/>
</dbReference>
<keyword evidence="2" id="KW-0805">Transcription regulation</keyword>
<dbReference type="CDD" id="cd06171">
    <property type="entry name" value="Sigma70_r4"/>
    <property type="match status" value="1"/>
</dbReference>
<organism evidence="8 9">
    <name type="scientific">Nemorincola caseinilytica</name>
    <dbReference type="NCBI Taxonomy" id="2054315"/>
    <lineage>
        <taxon>Bacteria</taxon>
        <taxon>Pseudomonadati</taxon>
        <taxon>Bacteroidota</taxon>
        <taxon>Chitinophagia</taxon>
        <taxon>Chitinophagales</taxon>
        <taxon>Chitinophagaceae</taxon>
        <taxon>Nemorincola</taxon>
    </lineage>
</organism>
<protein>
    <submittedName>
        <fullName evidence="8">RNA polymerase sigma-70 factor</fullName>
    </submittedName>
</protein>
<gene>
    <name evidence="8" type="ORF">GCM10023093_05350</name>
</gene>
<evidence type="ECO:0000256" key="3">
    <source>
        <dbReference type="ARBA" id="ARBA00023082"/>
    </source>
</evidence>
<dbReference type="Gene3D" id="1.10.1740.10">
    <property type="match status" value="1"/>
</dbReference>
<dbReference type="SUPFAM" id="SSF88946">
    <property type="entry name" value="Sigma2 domain of RNA polymerase sigma factors"/>
    <property type="match status" value="1"/>
</dbReference>
<dbReference type="RefSeq" id="WP_345078143.1">
    <property type="nucleotide sequence ID" value="NZ_BAABFA010000005.1"/>
</dbReference>
<dbReference type="InterPro" id="IPR014327">
    <property type="entry name" value="RNA_pol_sigma70_bacteroid"/>
</dbReference>
<dbReference type="PANTHER" id="PTHR43133:SF46">
    <property type="entry name" value="RNA POLYMERASE SIGMA-70 FACTOR ECF SUBFAMILY"/>
    <property type="match status" value="1"/>
</dbReference>
<evidence type="ECO:0000313" key="8">
    <source>
        <dbReference type="EMBL" id="GAA4461166.1"/>
    </source>
</evidence>